<dbReference type="AlphaFoldDB" id="A0A6P8XLV0"/>
<organism evidence="2 3">
    <name type="scientific">Drosophila albomicans</name>
    <name type="common">Fruit fly</name>
    <dbReference type="NCBI Taxonomy" id="7291"/>
    <lineage>
        <taxon>Eukaryota</taxon>
        <taxon>Metazoa</taxon>
        <taxon>Ecdysozoa</taxon>
        <taxon>Arthropoda</taxon>
        <taxon>Hexapoda</taxon>
        <taxon>Insecta</taxon>
        <taxon>Pterygota</taxon>
        <taxon>Neoptera</taxon>
        <taxon>Endopterygota</taxon>
        <taxon>Diptera</taxon>
        <taxon>Brachycera</taxon>
        <taxon>Muscomorpha</taxon>
        <taxon>Ephydroidea</taxon>
        <taxon>Drosophilidae</taxon>
        <taxon>Drosophila</taxon>
    </lineage>
</organism>
<feature type="signal peptide" evidence="1">
    <location>
        <begin position="1"/>
        <end position="24"/>
    </location>
</feature>
<dbReference type="Proteomes" id="UP000515160">
    <property type="component" value="Chromosome 2L"/>
</dbReference>
<dbReference type="GeneID" id="117564738"/>
<reference evidence="3" key="1">
    <citation type="submission" date="2025-08" db="UniProtKB">
        <authorList>
            <consortium name="RefSeq"/>
        </authorList>
    </citation>
    <scope>IDENTIFICATION</scope>
    <source>
        <strain evidence="3">15112-1751.03</strain>
        <tissue evidence="3">Whole Adult</tissue>
    </source>
</reference>
<keyword evidence="2" id="KW-1185">Reference proteome</keyword>
<keyword evidence="1" id="KW-0732">Signal</keyword>
<dbReference type="RefSeq" id="XP_034099517.1">
    <property type="nucleotide sequence ID" value="XM_034243626.2"/>
</dbReference>
<feature type="chain" id="PRO_5028175107" evidence="1">
    <location>
        <begin position="25"/>
        <end position="150"/>
    </location>
</feature>
<protein>
    <submittedName>
        <fullName evidence="3">Uncharacterized protein LOC117564738</fullName>
    </submittedName>
</protein>
<name>A0A6P8XLV0_DROAB</name>
<accession>A0A6P8XLV0</accession>
<gene>
    <name evidence="3" type="primary">LOC117564738</name>
</gene>
<dbReference type="OrthoDB" id="8029473at2759"/>
<evidence type="ECO:0000313" key="3">
    <source>
        <dbReference type="RefSeq" id="XP_034099517.1"/>
    </source>
</evidence>
<proteinExistence type="predicted"/>
<evidence type="ECO:0000313" key="2">
    <source>
        <dbReference type="Proteomes" id="UP000515160"/>
    </source>
</evidence>
<sequence>MSNFSFYVLAVLAALGCQLCLVNSVCNECQPLNDAACINETSFHLCFGSSTPNTDQTFTCPDGLVCSQQPNICFQRSETPASCGDTDSCGLCNSNYVFACTSLTTFSLCYGATTPSTTNGTCPDGRFCDASSSNICVTTVTDESIICHLN</sequence>
<evidence type="ECO:0000256" key="1">
    <source>
        <dbReference type="SAM" id="SignalP"/>
    </source>
</evidence>